<dbReference type="STRING" id="1798377.A2872_04350"/>
<evidence type="ECO:0000256" key="2">
    <source>
        <dbReference type="ARBA" id="ARBA00019841"/>
    </source>
</evidence>
<dbReference type="PANTHER" id="PTHR30255">
    <property type="entry name" value="SINGLE-STRANDED-DNA-SPECIFIC EXONUCLEASE RECJ"/>
    <property type="match status" value="1"/>
</dbReference>
<keyword evidence="3" id="KW-0540">Nuclease</keyword>
<dbReference type="PANTHER" id="PTHR30255:SF2">
    <property type="entry name" value="SINGLE-STRANDED-DNA-SPECIFIC EXONUCLEASE RECJ"/>
    <property type="match status" value="1"/>
</dbReference>
<dbReference type="Gene3D" id="3.90.1640.30">
    <property type="match status" value="1"/>
</dbReference>
<gene>
    <name evidence="9" type="ORF">A2872_04350</name>
</gene>
<dbReference type="AlphaFoldDB" id="A0A1F5Z220"/>
<dbReference type="InterPro" id="IPR004610">
    <property type="entry name" value="RecJ"/>
</dbReference>
<evidence type="ECO:0000256" key="1">
    <source>
        <dbReference type="ARBA" id="ARBA00005915"/>
    </source>
</evidence>
<keyword evidence="5 9" id="KW-0269">Exonuclease</keyword>
<feature type="domain" description="RecJ OB" evidence="8">
    <location>
        <begin position="416"/>
        <end position="518"/>
    </location>
</feature>
<sequence>MKWKVMGEGENIIELLLKNRGIKDKDNFLNPPPPKSPLKIPVKAIKRVELAVKNQEPVIVYGDYDVDGICATAIVWETLNKMGAKVLPFIPRRENEGYGLSIAGIDNIDTQTKLIITVDSGIVAHEAVAYAKKKGIDVIILDHHEKPKALPKAYAIIHTDKLCAAGIAYFFSCVIASEARQSLLELAAIATVCDMMPLTGVNRSIVKHGLKSLNETNRPGLKALYDVAGIKTVGVYEIGYMIGPRLNAAGRIDSALTALRLLCTKDIAKAQEWARQLNDINKERQAMVEESVTHAHQAVSSQQLAVREKIIVIEHESYHPGIIGLIAGKLTEKYYLPSIVISKKDGVSRASARSISGFNIIEAIRTTEKLLINAGGHPAAAGFTIETTNISDFKLQIIEYAKLKLTDNLLEKTLRVDCKIDIKNVNHSLFTALCTLEPYGMGNPQPVFCSEVTVLNTRTMGAIGQHIKLTLENGLEAVGFNMSHFAAKLKAGQKVSLAYTLDLNFYNGKTTLQLKIKDIIFH</sequence>
<dbReference type="NCBIfam" id="TIGR00644">
    <property type="entry name" value="recJ"/>
    <property type="match status" value="1"/>
</dbReference>
<accession>A0A1F5Z220</accession>
<feature type="domain" description="DHHA1" evidence="7">
    <location>
        <begin position="309"/>
        <end position="400"/>
    </location>
</feature>
<dbReference type="GO" id="GO:0008409">
    <property type="term" value="F:5'-3' exonuclease activity"/>
    <property type="evidence" value="ECO:0007669"/>
    <property type="project" value="InterPro"/>
</dbReference>
<feature type="domain" description="DDH" evidence="6">
    <location>
        <begin position="58"/>
        <end position="190"/>
    </location>
</feature>
<dbReference type="InterPro" id="IPR041122">
    <property type="entry name" value="RecJ_OB"/>
</dbReference>
<keyword evidence="4" id="KW-0378">Hydrolase</keyword>
<evidence type="ECO:0000256" key="3">
    <source>
        <dbReference type="ARBA" id="ARBA00022722"/>
    </source>
</evidence>
<dbReference type="Pfam" id="PF01368">
    <property type="entry name" value="DHH"/>
    <property type="match status" value="1"/>
</dbReference>
<dbReference type="Gene3D" id="2.40.50.460">
    <property type="match status" value="1"/>
</dbReference>
<name>A0A1F5Z220_9BACT</name>
<protein>
    <recommendedName>
        <fullName evidence="2">Single-stranded-DNA-specific exonuclease RecJ</fullName>
    </recommendedName>
</protein>
<evidence type="ECO:0000256" key="4">
    <source>
        <dbReference type="ARBA" id="ARBA00022801"/>
    </source>
</evidence>
<evidence type="ECO:0000313" key="10">
    <source>
        <dbReference type="Proteomes" id="UP000178681"/>
    </source>
</evidence>
<dbReference type="GO" id="GO:0006310">
    <property type="term" value="P:DNA recombination"/>
    <property type="evidence" value="ECO:0007669"/>
    <property type="project" value="InterPro"/>
</dbReference>
<dbReference type="GO" id="GO:0003676">
    <property type="term" value="F:nucleic acid binding"/>
    <property type="evidence" value="ECO:0007669"/>
    <property type="project" value="InterPro"/>
</dbReference>
<proteinExistence type="inferred from homology"/>
<dbReference type="InterPro" id="IPR001667">
    <property type="entry name" value="DDH_dom"/>
</dbReference>
<reference evidence="9 10" key="1">
    <citation type="journal article" date="2016" name="Nat. Commun.">
        <title>Thousands of microbial genomes shed light on interconnected biogeochemical processes in an aquifer system.</title>
        <authorList>
            <person name="Anantharaman K."/>
            <person name="Brown C.T."/>
            <person name="Hug L.A."/>
            <person name="Sharon I."/>
            <person name="Castelle C.J."/>
            <person name="Probst A.J."/>
            <person name="Thomas B.C."/>
            <person name="Singh A."/>
            <person name="Wilkins M.J."/>
            <person name="Karaoz U."/>
            <person name="Brodie E.L."/>
            <person name="Williams K.H."/>
            <person name="Hubbard S.S."/>
            <person name="Banfield J.F."/>
        </authorList>
    </citation>
    <scope>NUCLEOTIDE SEQUENCE [LARGE SCALE GENOMIC DNA]</scope>
</reference>
<evidence type="ECO:0000259" key="7">
    <source>
        <dbReference type="Pfam" id="PF02272"/>
    </source>
</evidence>
<organism evidence="9 10">
    <name type="scientific">Candidatus Gottesmanbacteria bacterium RIFCSPHIGHO2_01_FULL_42_12</name>
    <dbReference type="NCBI Taxonomy" id="1798377"/>
    <lineage>
        <taxon>Bacteria</taxon>
        <taxon>Candidatus Gottesmaniibacteriota</taxon>
    </lineage>
</organism>
<evidence type="ECO:0000259" key="8">
    <source>
        <dbReference type="Pfam" id="PF17768"/>
    </source>
</evidence>
<dbReference type="SUPFAM" id="SSF64182">
    <property type="entry name" value="DHH phosphoesterases"/>
    <property type="match status" value="1"/>
</dbReference>
<dbReference type="EMBL" id="MFJG01000025">
    <property type="protein sequence ID" value="OGG06172.1"/>
    <property type="molecule type" value="Genomic_DNA"/>
</dbReference>
<evidence type="ECO:0000256" key="5">
    <source>
        <dbReference type="ARBA" id="ARBA00022839"/>
    </source>
</evidence>
<comment type="similarity">
    <text evidence="1">Belongs to the RecJ family.</text>
</comment>
<dbReference type="InterPro" id="IPR051673">
    <property type="entry name" value="SSDNA_exonuclease_RecJ"/>
</dbReference>
<dbReference type="InterPro" id="IPR003156">
    <property type="entry name" value="DHHA1_dom"/>
</dbReference>
<comment type="caution">
    <text evidence="9">The sequence shown here is derived from an EMBL/GenBank/DDBJ whole genome shotgun (WGS) entry which is preliminary data.</text>
</comment>
<evidence type="ECO:0000313" key="9">
    <source>
        <dbReference type="EMBL" id="OGG06172.1"/>
    </source>
</evidence>
<dbReference type="Pfam" id="PF17768">
    <property type="entry name" value="RecJ_OB"/>
    <property type="match status" value="1"/>
</dbReference>
<dbReference type="Pfam" id="PF02272">
    <property type="entry name" value="DHHA1"/>
    <property type="match status" value="1"/>
</dbReference>
<dbReference type="GO" id="GO:0006281">
    <property type="term" value="P:DNA repair"/>
    <property type="evidence" value="ECO:0007669"/>
    <property type="project" value="InterPro"/>
</dbReference>
<evidence type="ECO:0000259" key="6">
    <source>
        <dbReference type="Pfam" id="PF01368"/>
    </source>
</evidence>
<dbReference type="Proteomes" id="UP000178681">
    <property type="component" value="Unassembled WGS sequence"/>
</dbReference>
<dbReference type="InterPro" id="IPR038763">
    <property type="entry name" value="DHH_sf"/>
</dbReference>